<gene>
    <name evidence="7" type="ORF">NQ315_015830</name>
</gene>
<comment type="similarity">
    <text evidence="1">Belongs to the peptidase S9B family. DPPIV subfamily.</text>
</comment>
<dbReference type="PANTHER" id="PTHR11731:SF192">
    <property type="entry name" value="IP17501P"/>
    <property type="match status" value="1"/>
</dbReference>
<dbReference type="SUPFAM" id="SSF82171">
    <property type="entry name" value="DPP6 N-terminal domain-like"/>
    <property type="match status" value="1"/>
</dbReference>
<feature type="domain" description="Peptidase S9 prolyl oligopeptidase catalytic" evidence="5">
    <location>
        <begin position="597"/>
        <end position="799"/>
    </location>
</feature>
<evidence type="ECO:0000259" key="6">
    <source>
        <dbReference type="Pfam" id="PF00930"/>
    </source>
</evidence>
<dbReference type="GO" id="GO:0005886">
    <property type="term" value="C:plasma membrane"/>
    <property type="evidence" value="ECO:0007669"/>
    <property type="project" value="TreeGrafter"/>
</dbReference>
<dbReference type="EMBL" id="JANEYG010000012">
    <property type="protein sequence ID" value="KAJ8921034.1"/>
    <property type="molecule type" value="Genomic_DNA"/>
</dbReference>
<dbReference type="AlphaFoldDB" id="A0AAV8W3H6"/>
<sequence length="802" mass="88712">MTENNGGSTATNGSSSLEIAQSSQDLIMSKGKRKKRAWIVTGVIVAVGAGLAIAAIVLLVTGRGDEEEVEAPAAEALNLEDFLSGKFVPKSFNATWTSGNELLYKDSNDNLVLRNVENATTKVLLEATDNVLLTAFDFHLSADGLYLLVAYNYQKLYRHSFKAHYLIIDLNTGSRYDLPAANQSLQLVVWAPVDNALAYVFENNIFYKSSVTAEQTLAITSSSGFVSNGIPDWVYEEEVFSSNKAVWFSPDGTKLAYGRFNDTEVPVMVIPIYGEPGSLLFQYPRANLIKYPKAGTTNPTVTLHVVALNNTSTELDLEVPATLQGEPILSTVEWATNNIVLAIWMNRVQNRASITTYDVTTNPVTTTVVKSLESTVGWLELFTAPVFSGDGSKFVLILSQDQGGDTGSYRHLVLFNREEDAQDQALTQGAFVVTEILAWNHQDNLIYYLANTEEDHAVQHLYSVSPDTKSVRCLSCDVTTKQNSSTDCSYNTADFSKDGSYYALTCAGPNVPQIAIYSKEGQEELQWHGNEDLATLMSAKLTPTIQKLSFEVADGFKANVMLRLPPNADTSGNTKYPMLVNVYGGPDTYQVIDKFVLDWGSYLAANKSIIYAAIDGRGSGLKGDKIMFSGYRNLGTVEVYDQINVTRQIQQSLPYVDATRTAIWGWSYGGYAAGMALATDTEGVFKCGISVAPVTDWTLYDSIYTERFMGLPTTEDNIVGYQQAQLVSKYEGLKNKEYFLIHGTYDDNVHYQQSMLWAKVLEQNDILFRQLSYPDEDHGLGLVRPHLYHSLENFLDECFVEV</sequence>
<evidence type="ECO:0000256" key="2">
    <source>
        <dbReference type="ARBA" id="ARBA00023180"/>
    </source>
</evidence>
<dbReference type="Pfam" id="PF00930">
    <property type="entry name" value="DPPIV_N"/>
    <property type="match status" value="1"/>
</dbReference>
<keyword evidence="8" id="KW-1185">Reference proteome</keyword>
<dbReference type="Gene3D" id="2.140.10.30">
    <property type="entry name" value="Dipeptidylpeptidase IV, N-terminal domain"/>
    <property type="match status" value="1"/>
</dbReference>
<proteinExistence type="inferred from homology"/>
<dbReference type="InterPro" id="IPR002469">
    <property type="entry name" value="Peptidase_S9B_N"/>
</dbReference>
<organism evidence="7 8">
    <name type="scientific">Exocentrus adspersus</name>
    <dbReference type="NCBI Taxonomy" id="1586481"/>
    <lineage>
        <taxon>Eukaryota</taxon>
        <taxon>Metazoa</taxon>
        <taxon>Ecdysozoa</taxon>
        <taxon>Arthropoda</taxon>
        <taxon>Hexapoda</taxon>
        <taxon>Insecta</taxon>
        <taxon>Pterygota</taxon>
        <taxon>Neoptera</taxon>
        <taxon>Endopterygota</taxon>
        <taxon>Coleoptera</taxon>
        <taxon>Polyphaga</taxon>
        <taxon>Cucujiformia</taxon>
        <taxon>Chrysomeloidea</taxon>
        <taxon>Cerambycidae</taxon>
        <taxon>Lamiinae</taxon>
        <taxon>Acanthocinini</taxon>
        <taxon>Exocentrus</taxon>
    </lineage>
</organism>
<dbReference type="GO" id="GO:0006508">
    <property type="term" value="P:proteolysis"/>
    <property type="evidence" value="ECO:0007669"/>
    <property type="project" value="InterPro"/>
</dbReference>
<dbReference type="InterPro" id="IPR050278">
    <property type="entry name" value="Serine_Prot_S9B/DPPIV"/>
</dbReference>
<feature type="transmembrane region" description="Helical" evidence="4">
    <location>
        <begin position="37"/>
        <end position="60"/>
    </location>
</feature>
<evidence type="ECO:0000313" key="7">
    <source>
        <dbReference type="EMBL" id="KAJ8921034.1"/>
    </source>
</evidence>
<keyword evidence="4" id="KW-0812">Transmembrane</keyword>
<dbReference type="FunFam" id="3.40.50.1820:FF:000003">
    <property type="entry name" value="Dipeptidyl peptidase 4"/>
    <property type="match status" value="1"/>
</dbReference>
<dbReference type="Pfam" id="PF00326">
    <property type="entry name" value="Peptidase_S9"/>
    <property type="match status" value="1"/>
</dbReference>
<dbReference type="Proteomes" id="UP001159042">
    <property type="component" value="Unassembled WGS sequence"/>
</dbReference>
<keyword evidence="4" id="KW-1133">Transmembrane helix</keyword>
<name>A0AAV8W3H6_9CUCU</name>
<dbReference type="SUPFAM" id="SSF53474">
    <property type="entry name" value="alpha/beta-Hydrolases"/>
    <property type="match status" value="1"/>
</dbReference>
<dbReference type="Gene3D" id="3.40.50.1820">
    <property type="entry name" value="alpha/beta hydrolase"/>
    <property type="match status" value="1"/>
</dbReference>
<dbReference type="InterPro" id="IPR029058">
    <property type="entry name" value="AB_hydrolase_fold"/>
</dbReference>
<dbReference type="InterPro" id="IPR001375">
    <property type="entry name" value="Peptidase_S9_cat"/>
</dbReference>
<comment type="caution">
    <text evidence="7">The sequence shown here is derived from an EMBL/GenBank/DDBJ whole genome shotgun (WGS) entry which is preliminary data.</text>
</comment>
<dbReference type="GO" id="GO:0008236">
    <property type="term" value="F:serine-type peptidase activity"/>
    <property type="evidence" value="ECO:0007669"/>
    <property type="project" value="InterPro"/>
</dbReference>
<reference evidence="7 8" key="1">
    <citation type="journal article" date="2023" name="Insect Mol. Biol.">
        <title>Genome sequencing provides insights into the evolution of gene families encoding plant cell wall-degrading enzymes in longhorned beetles.</title>
        <authorList>
            <person name="Shin N.R."/>
            <person name="Okamura Y."/>
            <person name="Kirsch R."/>
            <person name="Pauchet Y."/>
        </authorList>
    </citation>
    <scope>NUCLEOTIDE SEQUENCE [LARGE SCALE GENOMIC DNA]</scope>
    <source>
        <strain evidence="7">EAD_L_NR</strain>
    </source>
</reference>
<evidence type="ECO:0000256" key="3">
    <source>
        <dbReference type="ARBA" id="ARBA00072929"/>
    </source>
</evidence>
<evidence type="ECO:0000256" key="4">
    <source>
        <dbReference type="SAM" id="Phobius"/>
    </source>
</evidence>
<evidence type="ECO:0000313" key="8">
    <source>
        <dbReference type="Proteomes" id="UP001159042"/>
    </source>
</evidence>
<dbReference type="PANTHER" id="PTHR11731">
    <property type="entry name" value="PROTEASE FAMILY S9B,C DIPEPTIDYL-PEPTIDASE IV-RELATED"/>
    <property type="match status" value="1"/>
</dbReference>
<dbReference type="GO" id="GO:0008239">
    <property type="term" value="F:dipeptidyl-peptidase activity"/>
    <property type="evidence" value="ECO:0007669"/>
    <property type="project" value="TreeGrafter"/>
</dbReference>
<accession>A0AAV8W3H6</accession>
<feature type="domain" description="Dipeptidylpeptidase IV N-terminal" evidence="6">
    <location>
        <begin position="141"/>
        <end position="512"/>
    </location>
</feature>
<keyword evidence="4" id="KW-0472">Membrane</keyword>
<evidence type="ECO:0000256" key="1">
    <source>
        <dbReference type="ARBA" id="ARBA00010036"/>
    </source>
</evidence>
<keyword evidence="2" id="KW-0325">Glycoprotein</keyword>
<protein>
    <recommendedName>
        <fullName evidence="3">Venom dipeptidyl peptidase 4</fullName>
    </recommendedName>
</protein>
<evidence type="ECO:0000259" key="5">
    <source>
        <dbReference type="Pfam" id="PF00326"/>
    </source>
</evidence>